<dbReference type="EMBL" id="BSXU01003333">
    <property type="protein sequence ID" value="GMG39935.1"/>
    <property type="molecule type" value="Genomic_DNA"/>
</dbReference>
<gene>
    <name evidence="1" type="ORF">Amon01_000575100</name>
</gene>
<proteinExistence type="predicted"/>
<evidence type="ECO:0000313" key="2">
    <source>
        <dbReference type="Proteomes" id="UP001165063"/>
    </source>
</evidence>
<reference evidence="1" key="1">
    <citation type="submission" date="2023-04" db="EMBL/GenBank/DDBJ databases">
        <title>Ambrosiozyma monospora NBRC 1965.</title>
        <authorList>
            <person name="Ichikawa N."/>
            <person name="Sato H."/>
            <person name="Tonouchi N."/>
        </authorList>
    </citation>
    <scope>NUCLEOTIDE SEQUENCE</scope>
    <source>
        <strain evidence="1">NBRC 1965</strain>
    </source>
</reference>
<sequence length="128" mass="14659">MVLADFVTRWIQDASIVSGESCSRAVIARLAHALPQYSTINLNQSQILRWAHGKSRLTTIDFQKAFDRMNHDFLEKRLKETKMPGNIINGIMLLATKQYGQVVSAEREAGNGRDKIQDGRWRHFVQFV</sequence>
<accession>A0A9W6Z349</accession>
<keyword evidence="2" id="KW-1185">Reference proteome</keyword>
<comment type="caution">
    <text evidence="1">The sequence shown here is derived from an EMBL/GenBank/DDBJ whole genome shotgun (WGS) entry which is preliminary data.</text>
</comment>
<dbReference type="Proteomes" id="UP001165063">
    <property type="component" value="Unassembled WGS sequence"/>
</dbReference>
<protein>
    <submittedName>
        <fullName evidence="1">Unnamed protein product</fullName>
    </submittedName>
</protein>
<dbReference type="OrthoDB" id="426210at2759"/>
<evidence type="ECO:0000313" key="1">
    <source>
        <dbReference type="EMBL" id="GMG39935.1"/>
    </source>
</evidence>
<dbReference type="AlphaFoldDB" id="A0A9W6Z349"/>
<organism evidence="1 2">
    <name type="scientific">Ambrosiozyma monospora</name>
    <name type="common">Yeast</name>
    <name type="synonym">Endomycopsis monosporus</name>
    <dbReference type="NCBI Taxonomy" id="43982"/>
    <lineage>
        <taxon>Eukaryota</taxon>
        <taxon>Fungi</taxon>
        <taxon>Dikarya</taxon>
        <taxon>Ascomycota</taxon>
        <taxon>Saccharomycotina</taxon>
        <taxon>Pichiomycetes</taxon>
        <taxon>Pichiales</taxon>
        <taxon>Pichiaceae</taxon>
        <taxon>Ambrosiozyma</taxon>
    </lineage>
</organism>
<name>A0A9W6Z349_AMBMO</name>